<organism evidence="1 2">
    <name type="scientific">Amborella trichopoda</name>
    <dbReference type="NCBI Taxonomy" id="13333"/>
    <lineage>
        <taxon>Eukaryota</taxon>
        <taxon>Viridiplantae</taxon>
        <taxon>Streptophyta</taxon>
        <taxon>Embryophyta</taxon>
        <taxon>Tracheophyta</taxon>
        <taxon>Spermatophyta</taxon>
        <taxon>Magnoliopsida</taxon>
        <taxon>Amborellales</taxon>
        <taxon>Amborellaceae</taxon>
        <taxon>Amborella</taxon>
    </lineage>
</organism>
<gene>
    <name evidence="1" type="ORF">AMTR_s00028p00234500</name>
</gene>
<keyword evidence="2" id="KW-1185">Reference proteome</keyword>
<accession>W1PRL8</accession>
<dbReference type="AlphaFoldDB" id="W1PRL8"/>
<dbReference type="Gramene" id="ERN10668">
    <property type="protein sequence ID" value="ERN10668"/>
    <property type="gene ID" value="AMTR_s00028p00234500"/>
</dbReference>
<dbReference type="EMBL" id="KI392812">
    <property type="protein sequence ID" value="ERN10668.1"/>
    <property type="molecule type" value="Genomic_DNA"/>
</dbReference>
<proteinExistence type="predicted"/>
<evidence type="ECO:0000313" key="2">
    <source>
        <dbReference type="Proteomes" id="UP000017836"/>
    </source>
</evidence>
<name>W1PRL8_AMBTC</name>
<sequence>MIQPPSRALRAPPPVELFPSISPNINSPTLPAPHLALALTLAVFSHTLGISPILAPSSPLPPPPIPQLLGQLAIIPYSFALATHPTLSSTTSSPLVDLVSQLMWPLPHSNFSSPPPIAPISHPHPHPPRPPSRSLLLLASQNFGNILGAKGIPPPRFEIPSQALRDPIEAILEASPLASQSTISEEFPPYGDLPFSQVLPFGVPFINGFTIRRRLQLGSR</sequence>
<evidence type="ECO:0000313" key="1">
    <source>
        <dbReference type="EMBL" id="ERN10668.1"/>
    </source>
</evidence>
<dbReference type="HOGENOM" id="CLU_1257597_0_0_1"/>
<dbReference type="Proteomes" id="UP000017836">
    <property type="component" value="Unassembled WGS sequence"/>
</dbReference>
<protein>
    <submittedName>
        <fullName evidence="1">Uncharacterized protein</fullName>
    </submittedName>
</protein>
<reference evidence="2" key="1">
    <citation type="journal article" date="2013" name="Science">
        <title>The Amborella genome and the evolution of flowering plants.</title>
        <authorList>
            <consortium name="Amborella Genome Project"/>
        </authorList>
    </citation>
    <scope>NUCLEOTIDE SEQUENCE [LARGE SCALE GENOMIC DNA]</scope>
</reference>